<name>A0ABQ1E9Y9_9CLOT</name>
<sequence>MNTQTGSKKIRYRKNPISKYKVKIKLRGQIKFRSSNYILHIIKNSSFCMIKHIAKLNKIK</sequence>
<reference evidence="1 2" key="1">
    <citation type="journal article" date="2021" name="Int. J. Syst. Evol. Microbiol.">
        <title>Clostridium zeae sp. nov., isolated from corn silage.</title>
        <authorList>
            <person name="Kobayashi H."/>
            <person name="Tanizawa Y."/>
            <person name="Yagura M."/>
            <person name="Sakamoto M."/>
            <person name="Ohkuma M."/>
            <person name="Tohno M."/>
        </authorList>
    </citation>
    <scope>NUCLEOTIDE SEQUENCE [LARGE SCALE GENOMIC DNA]</scope>
    <source>
        <strain evidence="1 2">CSC2</strain>
    </source>
</reference>
<protein>
    <submittedName>
        <fullName evidence="1">Uncharacterized protein</fullName>
    </submittedName>
</protein>
<dbReference type="EMBL" id="BMBA01000002">
    <property type="protein sequence ID" value="GFZ31569.1"/>
    <property type="molecule type" value="Genomic_DNA"/>
</dbReference>
<proteinExistence type="predicted"/>
<gene>
    <name evidence="1" type="ORF">CSC2_20950</name>
</gene>
<organism evidence="1 2">
    <name type="scientific">Clostridium zeae</name>
    <dbReference type="NCBI Taxonomy" id="2759022"/>
    <lineage>
        <taxon>Bacteria</taxon>
        <taxon>Bacillati</taxon>
        <taxon>Bacillota</taxon>
        <taxon>Clostridia</taxon>
        <taxon>Eubacteriales</taxon>
        <taxon>Clostridiaceae</taxon>
        <taxon>Clostridium</taxon>
    </lineage>
</organism>
<keyword evidence="2" id="KW-1185">Reference proteome</keyword>
<evidence type="ECO:0000313" key="2">
    <source>
        <dbReference type="Proteomes" id="UP000663802"/>
    </source>
</evidence>
<evidence type="ECO:0000313" key="1">
    <source>
        <dbReference type="EMBL" id="GFZ31569.1"/>
    </source>
</evidence>
<comment type="caution">
    <text evidence="1">The sequence shown here is derived from an EMBL/GenBank/DDBJ whole genome shotgun (WGS) entry which is preliminary data.</text>
</comment>
<accession>A0ABQ1E9Y9</accession>
<dbReference type="Proteomes" id="UP000663802">
    <property type="component" value="Unassembled WGS sequence"/>
</dbReference>